<reference evidence="8 9" key="1">
    <citation type="journal article" date="2014" name="Nat. Genet.">
        <title>Genome sequence of the hot pepper provides insights into the evolution of pungency in Capsicum species.</title>
        <authorList>
            <person name="Kim S."/>
            <person name="Park M."/>
            <person name="Yeom S.I."/>
            <person name="Kim Y.M."/>
            <person name="Lee J.M."/>
            <person name="Lee H.A."/>
            <person name="Seo E."/>
            <person name="Choi J."/>
            <person name="Cheong K."/>
            <person name="Kim K.T."/>
            <person name="Jung K."/>
            <person name="Lee G.W."/>
            <person name="Oh S.K."/>
            <person name="Bae C."/>
            <person name="Kim S.B."/>
            <person name="Lee H.Y."/>
            <person name="Kim S.Y."/>
            <person name="Kim M.S."/>
            <person name="Kang B.C."/>
            <person name="Jo Y.D."/>
            <person name="Yang H.B."/>
            <person name="Jeong H.J."/>
            <person name="Kang W.H."/>
            <person name="Kwon J.K."/>
            <person name="Shin C."/>
            <person name="Lim J.Y."/>
            <person name="Park J.H."/>
            <person name="Huh J.H."/>
            <person name="Kim J.S."/>
            <person name="Kim B.D."/>
            <person name="Cohen O."/>
            <person name="Paran I."/>
            <person name="Suh M.C."/>
            <person name="Lee S.B."/>
            <person name="Kim Y.K."/>
            <person name="Shin Y."/>
            <person name="Noh S.J."/>
            <person name="Park J."/>
            <person name="Seo Y.S."/>
            <person name="Kwon S.Y."/>
            <person name="Kim H.A."/>
            <person name="Park J.M."/>
            <person name="Kim H.J."/>
            <person name="Choi S.B."/>
            <person name="Bosland P.W."/>
            <person name="Reeves G."/>
            <person name="Jo S.H."/>
            <person name="Lee B.W."/>
            <person name="Cho H.T."/>
            <person name="Choi H.S."/>
            <person name="Lee M.S."/>
            <person name="Yu Y."/>
            <person name="Do Choi Y."/>
            <person name="Park B.S."/>
            <person name="van Deynze A."/>
            <person name="Ashrafi H."/>
            <person name="Hill T."/>
            <person name="Kim W.T."/>
            <person name="Pai H.S."/>
            <person name="Ahn H.K."/>
            <person name="Yeam I."/>
            <person name="Giovannoni J.J."/>
            <person name="Rose J.K."/>
            <person name="Sorensen I."/>
            <person name="Lee S.J."/>
            <person name="Kim R.W."/>
            <person name="Choi I.Y."/>
            <person name="Choi B.S."/>
            <person name="Lim J.S."/>
            <person name="Lee Y.H."/>
            <person name="Choi D."/>
        </authorList>
    </citation>
    <scope>NUCLEOTIDE SEQUENCE [LARGE SCALE GENOMIC DNA]</scope>
    <source>
        <strain evidence="9">cv. CM334</strain>
    </source>
</reference>
<reference evidence="8 9" key="2">
    <citation type="journal article" date="2017" name="Genome Biol.">
        <title>New reference genome sequences of hot pepper reveal the massive evolution of plant disease-resistance genes by retroduplication.</title>
        <authorList>
            <person name="Kim S."/>
            <person name="Park J."/>
            <person name="Yeom S.I."/>
            <person name="Kim Y.M."/>
            <person name="Seo E."/>
            <person name="Kim K.T."/>
            <person name="Kim M.S."/>
            <person name="Lee J.M."/>
            <person name="Cheong K."/>
            <person name="Shin H.S."/>
            <person name="Kim S.B."/>
            <person name="Han K."/>
            <person name="Lee J."/>
            <person name="Park M."/>
            <person name="Lee H.A."/>
            <person name="Lee H.Y."/>
            <person name="Lee Y."/>
            <person name="Oh S."/>
            <person name="Lee J.H."/>
            <person name="Choi E."/>
            <person name="Choi E."/>
            <person name="Lee S.E."/>
            <person name="Jeon J."/>
            <person name="Kim H."/>
            <person name="Choi G."/>
            <person name="Song H."/>
            <person name="Lee J."/>
            <person name="Lee S.C."/>
            <person name="Kwon J.K."/>
            <person name="Lee H.Y."/>
            <person name="Koo N."/>
            <person name="Hong Y."/>
            <person name="Kim R.W."/>
            <person name="Kang W.H."/>
            <person name="Huh J.H."/>
            <person name="Kang B.C."/>
            <person name="Yang T.J."/>
            <person name="Lee Y.H."/>
            <person name="Bennetzen J.L."/>
            <person name="Choi D."/>
        </authorList>
    </citation>
    <scope>NUCLEOTIDE SEQUENCE [LARGE SCALE GENOMIC DNA]</scope>
    <source>
        <strain evidence="9">cv. CM334</strain>
    </source>
</reference>
<proteinExistence type="predicted"/>
<keyword evidence="4 6" id="KW-1133">Transmembrane helix</keyword>
<feature type="transmembrane region" description="Helical" evidence="6">
    <location>
        <begin position="39"/>
        <end position="61"/>
    </location>
</feature>
<dbReference type="PANTHER" id="PTHR43520">
    <property type="entry name" value="ATP7, ISOFORM B"/>
    <property type="match status" value="1"/>
</dbReference>
<gene>
    <name evidence="8" type="ORF">T459_01429</name>
</gene>
<dbReference type="Proteomes" id="UP000222542">
    <property type="component" value="Unassembled WGS sequence"/>
</dbReference>
<evidence type="ECO:0000256" key="7">
    <source>
        <dbReference type="SAM" id="SignalP"/>
    </source>
</evidence>
<dbReference type="AlphaFoldDB" id="A0A2G3AH42"/>
<dbReference type="GO" id="GO:0016020">
    <property type="term" value="C:membrane"/>
    <property type="evidence" value="ECO:0007669"/>
    <property type="project" value="UniProtKB-SubCell"/>
</dbReference>
<evidence type="ECO:0008006" key="10">
    <source>
        <dbReference type="Google" id="ProtNLM"/>
    </source>
</evidence>
<organism evidence="8 9">
    <name type="scientific">Capsicum annuum</name>
    <name type="common">Capsicum pepper</name>
    <dbReference type="NCBI Taxonomy" id="4072"/>
    <lineage>
        <taxon>Eukaryota</taxon>
        <taxon>Viridiplantae</taxon>
        <taxon>Streptophyta</taxon>
        <taxon>Embryophyta</taxon>
        <taxon>Tracheophyta</taxon>
        <taxon>Spermatophyta</taxon>
        <taxon>Magnoliopsida</taxon>
        <taxon>eudicotyledons</taxon>
        <taxon>Gunneridae</taxon>
        <taxon>Pentapetalae</taxon>
        <taxon>asterids</taxon>
        <taxon>lamiids</taxon>
        <taxon>Solanales</taxon>
        <taxon>Solanaceae</taxon>
        <taxon>Solanoideae</taxon>
        <taxon>Capsiceae</taxon>
        <taxon>Capsicum</taxon>
    </lineage>
</organism>
<dbReference type="STRING" id="4072.A0A2G3AH42"/>
<protein>
    <recommendedName>
        <fullName evidence="10">Copper-transporting ATPase PAA1, chloroplastic-like</fullName>
    </recommendedName>
</protein>
<dbReference type="InterPro" id="IPR023299">
    <property type="entry name" value="ATPase_P-typ_cyto_dom_N"/>
</dbReference>
<evidence type="ECO:0000313" key="9">
    <source>
        <dbReference type="Proteomes" id="UP000222542"/>
    </source>
</evidence>
<dbReference type="InterPro" id="IPR018303">
    <property type="entry name" value="ATPase_P-typ_P_site"/>
</dbReference>
<evidence type="ECO:0000256" key="5">
    <source>
        <dbReference type="ARBA" id="ARBA00023136"/>
    </source>
</evidence>
<dbReference type="GO" id="GO:0000166">
    <property type="term" value="F:nucleotide binding"/>
    <property type="evidence" value="ECO:0007669"/>
    <property type="project" value="InterPro"/>
</dbReference>
<keyword evidence="3" id="KW-1278">Translocase</keyword>
<keyword evidence="2 6" id="KW-0812">Transmembrane</keyword>
<dbReference type="PANTHER" id="PTHR43520:SF22">
    <property type="entry name" value="COPPER-TRANSPORTING ATPASE PAA1, CHLOROPLASTIC"/>
    <property type="match status" value="1"/>
</dbReference>
<accession>A0A2G3AH42</accession>
<evidence type="ECO:0000313" key="8">
    <source>
        <dbReference type="EMBL" id="PHT93547.1"/>
    </source>
</evidence>
<evidence type="ECO:0000256" key="1">
    <source>
        <dbReference type="ARBA" id="ARBA00004370"/>
    </source>
</evidence>
<sequence length="117" mass="12398">MTATFMFWNLFGARLLPPALCHESPVSLALQLSFTVLVIGYSCALGLAIPTSVMVGTSLGATKGLLLRGGIVLERFTTVDTIMFDKTGTLTIGRPTVTKVVSQGQGHQEDADARLSV</sequence>
<evidence type="ECO:0000256" key="2">
    <source>
        <dbReference type="ARBA" id="ARBA00022692"/>
    </source>
</evidence>
<comment type="caution">
    <text evidence="8">The sequence shown here is derived from an EMBL/GenBank/DDBJ whole genome shotgun (WGS) entry which is preliminary data.</text>
</comment>
<evidence type="ECO:0000256" key="6">
    <source>
        <dbReference type="SAM" id="Phobius"/>
    </source>
</evidence>
<keyword evidence="7" id="KW-0732">Signal</keyword>
<dbReference type="GO" id="GO:0046872">
    <property type="term" value="F:metal ion binding"/>
    <property type="evidence" value="ECO:0007669"/>
    <property type="project" value="UniProtKB-KW"/>
</dbReference>
<name>A0A2G3AH42_CAPAN</name>
<dbReference type="Gramene" id="PHT93547">
    <property type="protein sequence ID" value="PHT93547"/>
    <property type="gene ID" value="T459_01429"/>
</dbReference>
<feature type="signal peptide" evidence="7">
    <location>
        <begin position="1"/>
        <end position="21"/>
    </location>
</feature>
<evidence type="ECO:0000256" key="4">
    <source>
        <dbReference type="ARBA" id="ARBA00022989"/>
    </source>
</evidence>
<evidence type="ECO:0000256" key="3">
    <source>
        <dbReference type="ARBA" id="ARBA00022967"/>
    </source>
</evidence>
<dbReference type="Gene3D" id="3.40.1110.10">
    <property type="entry name" value="Calcium-transporting ATPase, cytoplasmic domain N"/>
    <property type="match status" value="1"/>
</dbReference>
<dbReference type="InterPro" id="IPR023214">
    <property type="entry name" value="HAD_sf"/>
</dbReference>
<dbReference type="Gene3D" id="3.40.50.1000">
    <property type="entry name" value="HAD superfamily/HAD-like"/>
    <property type="match status" value="1"/>
</dbReference>
<keyword evidence="5 6" id="KW-0472">Membrane</keyword>
<feature type="chain" id="PRO_5013921968" description="Copper-transporting ATPase PAA1, chloroplastic-like" evidence="7">
    <location>
        <begin position="22"/>
        <end position="117"/>
    </location>
</feature>
<dbReference type="PROSITE" id="PS00154">
    <property type="entry name" value="ATPASE_E1_E2"/>
    <property type="match status" value="1"/>
</dbReference>
<comment type="subcellular location">
    <subcellularLocation>
        <location evidence="1">Membrane</location>
    </subcellularLocation>
</comment>
<keyword evidence="9" id="KW-1185">Reference proteome</keyword>
<dbReference type="EMBL" id="AYRZ02000001">
    <property type="protein sequence ID" value="PHT93547.1"/>
    <property type="molecule type" value="Genomic_DNA"/>
</dbReference>